<dbReference type="Proteomes" id="UP000028549">
    <property type="component" value="Unassembled WGS sequence"/>
</dbReference>
<dbReference type="AlphaFoldDB" id="A0A084GKP3"/>
<gene>
    <name evidence="1" type="ORF">GS18_0218140</name>
</gene>
<sequence length="89" mass="10254">MQQQQNTGQQQGMMQQPPAMITTKDHLYLTDMLSWNLLAMKKAHFFASHCSDQQIKAELEKTGKMHEKHYTAILNHLNPNQEASSTQLQ</sequence>
<evidence type="ECO:0000313" key="2">
    <source>
        <dbReference type="Proteomes" id="UP000028549"/>
    </source>
</evidence>
<reference evidence="1 2" key="1">
    <citation type="journal article" date="2005" name="Int. J. Syst. Evol. Microbiol.">
        <title>Bacillus cibi sp. nov., isolated from jeotgal, a traditional Korean fermented seafood.</title>
        <authorList>
            <person name="Yoon J.H."/>
            <person name="Lee C.H."/>
            <person name="Oh T.K."/>
        </authorList>
    </citation>
    <scope>NUCLEOTIDE SEQUENCE [LARGE SCALE GENOMIC DNA]</scope>
    <source>
        <strain evidence="1 2">DSM 16189</strain>
    </source>
</reference>
<proteinExistence type="predicted"/>
<protein>
    <recommendedName>
        <fullName evidence="3">Spore coat protein</fullName>
    </recommendedName>
</protein>
<accession>A0A084GKP3</accession>
<keyword evidence="2" id="KW-1185">Reference proteome</keyword>
<dbReference type="RefSeq" id="WP_029284245.1">
    <property type="nucleotide sequence ID" value="NZ_CANLZQ010000007.1"/>
</dbReference>
<comment type="caution">
    <text evidence="1">The sequence shown here is derived from an EMBL/GenBank/DDBJ whole genome shotgun (WGS) entry which is preliminary data.</text>
</comment>
<evidence type="ECO:0008006" key="3">
    <source>
        <dbReference type="Google" id="ProtNLM"/>
    </source>
</evidence>
<evidence type="ECO:0000313" key="1">
    <source>
        <dbReference type="EMBL" id="KEZ47905.1"/>
    </source>
</evidence>
<dbReference type="OrthoDB" id="1799385at2"/>
<dbReference type="EMBL" id="JNVC02000015">
    <property type="protein sequence ID" value="KEZ47905.1"/>
    <property type="molecule type" value="Genomic_DNA"/>
</dbReference>
<dbReference type="STRING" id="246786.GS18_0218140"/>
<organism evidence="1 2">
    <name type="scientific">Metabacillus indicus</name>
    <name type="common">Bacillus indicus</name>
    <dbReference type="NCBI Taxonomy" id="246786"/>
    <lineage>
        <taxon>Bacteria</taxon>
        <taxon>Bacillati</taxon>
        <taxon>Bacillota</taxon>
        <taxon>Bacilli</taxon>
        <taxon>Bacillales</taxon>
        <taxon>Bacillaceae</taxon>
        <taxon>Metabacillus</taxon>
    </lineage>
</organism>
<name>A0A084GKP3_METID</name>